<comment type="caution">
    <text evidence="2">The sequence shown here is derived from an EMBL/GenBank/DDBJ whole genome shotgun (WGS) entry which is preliminary data.</text>
</comment>
<evidence type="ECO:0000313" key="3">
    <source>
        <dbReference type="Proteomes" id="UP001605036"/>
    </source>
</evidence>
<gene>
    <name evidence="2" type="ORF">R1flu_005768</name>
</gene>
<feature type="transmembrane region" description="Helical" evidence="1">
    <location>
        <begin position="69"/>
        <end position="88"/>
    </location>
</feature>
<evidence type="ECO:0000256" key="1">
    <source>
        <dbReference type="SAM" id="Phobius"/>
    </source>
</evidence>
<keyword evidence="1" id="KW-0812">Transmembrane</keyword>
<evidence type="ECO:0000313" key="2">
    <source>
        <dbReference type="EMBL" id="KAL2634289.1"/>
    </source>
</evidence>
<keyword evidence="1" id="KW-0472">Membrane</keyword>
<dbReference type="AlphaFoldDB" id="A0ABD1YV08"/>
<name>A0ABD1YV08_9MARC</name>
<accession>A0ABD1YV08</accession>
<keyword evidence="1" id="KW-1133">Transmembrane helix</keyword>
<proteinExistence type="predicted"/>
<organism evidence="2 3">
    <name type="scientific">Riccia fluitans</name>
    <dbReference type="NCBI Taxonomy" id="41844"/>
    <lineage>
        <taxon>Eukaryota</taxon>
        <taxon>Viridiplantae</taxon>
        <taxon>Streptophyta</taxon>
        <taxon>Embryophyta</taxon>
        <taxon>Marchantiophyta</taxon>
        <taxon>Marchantiopsida</taxon>
        <taxon>Marchantiidae</taxon>
        <taxon>Marchantiales</taxon>
        <taxon>Ricciaceae</taxon>
        <taxon>Riccia</taxon>
    </lineage>
</organism>
<keyword evidence="3" id="KW-1185">Reference proteome</keyword>
<reference evidence="2 3" key="1">
    <citation type="submission" date="2024-09" db="EMBL/GenBank/DDBJ databases">
        <title>Chromosome-scale assembly of Riccia fluitans.</title>
        <authorList>
            <person name="Paukszto L."/>
            <person name="Sawicki J."/>
            <person name="Karawczyk K."/>
            <person name="Piernik-Szablinska J."/>
            <person name="Szczecinska M."/>
            <person name="Mazdziarz M."/>
        </authorList>
    </citation>
    <scope>NUCLEOTIDE SEQUENCE [LARGE SCALE GENOMIC DNA]</scope>
    <source>
        <strain evidence="2">Rf_01</strain>
        <tissue evidence="2">Aerial parts of the thallus</tissue>
    </source>
</reference>
<protein>
    <submittedName>
        <fullName evidence="2">Uncharacterized protein</fullName>
    </submittedName>
</protein>
<dbReference type="EMBL" id="JBHFFA010000003">
    <property type="protein sequence ID" value="KAL2634289.1"/>
    <property type="molecule type" value="Genomic_DNA"/>
</dbReference>
<dbReference type="Proteomes" id="UP001605036">
    <property type="component" value="Unassembled WGS sequence"/>
</dbReference>
<sequence length="127" mass="14226">MVCNCPSHGEASREVLVQCRELDTCAGRKTGRPIVSGAEECAVQLLQVYALSWKSRSERQLREGTSLKGVLIFLQLTTLCMSIGRVYHMKVKFPREYRTQPPNISMITPIGGFATLRGDWIIIVIVD</sequence>